<keyword evidence="2" id="KW-0472">Membrane</keyword>
<keyword evidence="2" id="KW-0812">Transmembrane</keyword>
<proteinExistence type="predicted"/>
<organism evidence="3">
    <name type="scientific">Anthurium amnicola</name>
    <dbReference type="NCBI Taxonomy" id="1678845"/>
    <lineage>
        <taxon>Eukaryota</taxon>
        <taxon>Viridiplantae</taxon>
        <taxon>Streptophyta</taxon>
        <taxon>Embryophyta</taxon>
        <taxon>Tracheophyta</taxon>
        <taxon>Spermatophyta</taxon>
        <taxon>Magnoliopsida</taxon>
        <taxon>Liliopsida</taxon>
        <taxon>Araceae</taxon>
        <taxon>Pothoideae</taxon>
        <taxon>Potheae</taxon>
        <taxon>Anthurium</taxon>
    </lineage>
</organism>
<protein>
    <submittedName>
        <fullName evidence="3">Isoniazid-inducible protein iniC</fullName>
    </submittedName>
</protein>
<gene>
    <name evidence="3" type="primary">iniC</name>
    <name evidence="3" type="ORF">g.38054</name>
</gene>
<evidence type="ECO:0000256" key="1">
    <source>
        <dbReference type="SAM" id="MobiDB-lite"/>
    </source>
</evidence>
<feature type="compositionally biased region" description="Polar residues" evidence="1">
    <location>
        <begin position="21"/>
        <end position="31"/>
    </location>
</feature>
<feature type="transmembrane region" description="Helical" evidence="2">
    <location>
        <begin position="78"/>
        <end position="96"/>
    </location>
</feature>
<evidence type="ECO:0000313" key="3">
    <source>
        <dbReference type="EMBL" id="JAT66517.1"/>
    </source>
</evidence>
<sequence length="106" mass="11048">TRHEKRTMVWKTGDSNPPLRSHSTFPENPSATGIPRLPSVCWLLRSLTTAAGATPAGSQGGGSACGGGMWGSGGRFRALGFMAAWLALALLAHPASGRFVVEKNSL</sequence>
<keyword evidence="2" id="KW-1133">Transmembrane helix</keyword>
<dbReference type="AlphaFoldDB" id="A0A1D1ZI23"/>
<feature type="region of interest" description="Disordered" evidence="1">
    <location>
        <begin position="1"/>
        <end position="31"/>
    </location>
</feature>
<feature type="non-terminal residue" evidence="3">
    <location>
        <position position="1"/>
    </location>
</feature>
<reference evidence="3" key="1">
    <citation type="submission" date="2015-07" db="EMBL/GenBank/DDBJ databases">
        <title>Transcriptome Assembly of Anthurium amnicola.</title>
        <authorList>
            <person name="Suzuki J."/>
        </authorList>
    </citation>
    <scope>NUCLEOTIDE SEQUENCE</scope>
</reference>
<evidence type="ECO:0000256" key="2">
    <source>
        <dbReference type="SAM" id="Phobius"/>
    </source>
</evidence>
<dbReference type="EMBL" id="GDJX01001419">
    <property type="protein sequence ID" value="JAT66517.1"/>
    <property type="molecule type" value="Transcribed_RNA"/>
</dbReference>
<feature type="non-terminal residue" evidence="3">
    <location>
        <position position="106"/>
    </location>
</feature>
<accession>A0A1D1ZI23</accession>
<name>A0A1D1ZI23_9ARAE</name>